<organism evidence="4 5">
    <name type="scientific">Cymbomonas tetramitiformis</name>
    <dbReference type="NCBI Taxonomy" id="36881"/>
    <lineage>
        <taxon>Eukaryota</taxon>
        <taxon>Viridiplantae</taxon>
        <taxon>Chlorophyta</taxon>
        <taxon>Pyramimonadophyceae</taxon>
        <taxon>Pyramimonadales</taxon>
        <taxon>Pyramimonadaceae</taxon>
        <taxon>Cymbomonas</taxon>
    </lineage>
</organism>
<keyword evidence="2" id="KW-0963">Cytoplasm</keyword>
<dbReference type="SUPFAM" id="SSF46579">
    <property type="entry name" value="Prefoldin"/>
    <property type="match status" value="1"/>
</dbReference>
<dbReference type="EMBL" id="LGRX02002505">
    <property type="protein sequence ID" value="KAK3284099.1"/>
    <property type="molecule type" value="Genomic_DNA"/>
</dbReference>
<evidence type="ECO:0000256" key="1">
    <source>
        <dbReference type="ARBA" id="ARBA00004496"/>
    </source>
</evidence>
<dbReference type="AlphaFoldDB" id="A0AAE0GTL8"/>
<evidence type="ECO:0008006" key="6">
    <source>
        <dbReference type="Google" id="ProtNLM"/>
    </source>
</evidence>
<sequence length="139" mass="15386">MEELQQAVSEVERLGEEFLTAKAQVVECDRARNANREALTAIRKKGGGESELGCFGSTSKGFLLRPGGVFIRLSNEQATSILQRDQARLDEEVQKSRQDMKIITRSLHEKGGTPSHLSPGLLNAMITLKDDGRMLEEET</sequence>
<dbReference type="InterPro" id="IPR030482">
    <property type="entry name" value="PDRG1"/>
</dbReference>
<protein>
    <recommendedName>
        <fullName evidence="6">P53 and DNA damage-regulated protein 1</fullName>
    </recommendedName>
</protein>
<dbReference type="GO" id="GO:0005737">
    <property type="term" value="C:cytoplasm"/>
    <property type="evidence" value="ECO:0007669"/>
    <property type="project" value="UniProtKB-SubCell"/>
</dbReference>
<dbReference type="PANTHER" id="PTHR21162:SF0">
    <property type="entry name" value="P53 AND DNA DAMAGE-REGULATED PROTEIN 1"/>
    <property type="match status" value="1"/>
</dbReference>
<evidence type="ECO:0000256" key="3">
    <source>
        <dbReference type="ARBA" id="ARBA00023186"/>
    </source>
</evidence>
<evidence type="ECO:0000313" key="4">
    <source>
        <dbReference type="EMBL" id="KAK3284099.1"/>
    </source>
</evidence>
<dbReference type="Proteomes" id="UP001190700">
    <property type="component" value="Unassembled WGS sequence"/>
</dbReference>
<evidence type="ECO:0000313" key="5">
    <source>
        <dbReference type="Proteomes" id="UP001190700"/>
    </source>
</evidence>
<accession>A0AAE0GTL8</accession>
<comment type="caution">
    <text evidence="4">The sequence shown here is derived from an EMBL/GenBank/DDBJ whole genome shotgun (WGS) entry which is preliminary data.</text>
</comment>
<reference evidence="4 5" key="1">
    <citation type="journal article" date="2015" name="Genome Biol. Evol.">
        <title>Comparative Genomics of a Bacterivorous Green Alga Reveals Evolutionary Causalities and Consequences of Phago-Mixotrophic Mode of Nutrition.</title>
        <authorList>
            <person name="Burns J.A."/>
            <person name="Paasch A."/>
            <person name="Narechania A."/>
            <person name="Kim E."/>
        </authorList>
    </citation>
    <scope>NUCLEOTIDE SEQUENCE [LARGE SCALE GENOMIC DNA]</scope>
    <source>
        <strain evidence="4 5">PLY_AMNH</strain>
    </source>
</reference>
<keyword evidence="3" id="KW-0143">Chaperone</keyword>
<evidence type="ECO:0000256" key="2">
    <source>
        <dbReference type="ARBA" id="ARBA00022490"/>
    </source>
</evidence>
<comment type="subcellular location">
    <subcellularLocation>
        <location evidence="1">Cytoplasm</location>
    </subcellularLocation>
</comment>
<dbReference type="PANTHER" id="PTHR21162">
    <property type="entry name" value="P53 AND DNA DAMAGE-REGULATED PROTEIN"/>
    <property type="match status" value="1"/>
</dbReference>
<keyword evidence="5" id="KW-1185">Reference proteome</keyword>
<proteinExistence type="predicted"/>
<dbReference type="CDD" id="cd22860">
    <property type="entry name" value="PDRG1"/>
    <property type="match status" value="1"/>
</dbReference>
<name>A0AAE0GTL8_9CHLO</name>
<gene>
    <name evidence="4" type="ORF">CYMTET_8235</name>
</gene>